<evidence type="ECO:0000256" key="4">
    <source>
        <dbReference type="ARBA" id="ARBA00022860"/>
    </source>
</evidence>
<dbReference type="InterPro" id="IPR002129">
    <property type="entry name" value="PyrdxlP-dep_de-COase"/>
</dbReference>
<evidence type="ECO:0000313" key="9">
    <source>
        <dbReference type="EMBL" id="KAG6752811.1"/>
    </source>
</evidence>
<dbReference type="FunFam" id="3.90.1150.160:FF:000001">
    <property type="entry name" value="Glutamate decarboxylase"/>
    <property type="match status" value="1"/>
</dbReference>
<evidence type="ECO:0000256" key="1">
    <source>
        <dbReference type="ARBA" id="ARBA00001933"/>
    </source>
</evidence>
<name>A0A8X8C8I9_POPTO</name>
<reference evidence="9" key="1">
    <citation type="journal article" date="2020" name="bioRxiv">
        <title>Hybrid origin of Populus tomentosa Carr. identified through genome sequencing and phylogenomic analysis.</title>
        <authorList>
            <person name="An X."/>
            <person name="Gao K."/>
            <person name="Chen Z."/>
            <person name="Li J."/>
            <person name="Yang X."/>
            <person name="Yang X."/>
            <person name="Zhou J."/>
            <person name="Guo T."/>
            <person name="Zhao T."/>
            <person name="Huang S."/>
            <person name="Miao D."/>
            <person name="Khan W.U."/>
            <person name="Rao P."/>
            <person name="Ye M."/>
            <person name="Lei B."/>
            <person name="Liao W."/>
            <person name="Wang J."/>
            <person name="Ji L."/>
            <person name="Li Y."/>
            <person name="Guo B."/>
            <person name="Mustafa N.S."/>
            <person name="Li S."/>
            <person name="Yun Q."/>
            <person name="Keller S.R."/>
            <person name="Mao J."/>
            <person name="Zhang R."/>
            <person name="Strauss S.H."/>
        </authorList>
    </citation>
    <scope>NUCLEOTIDE SEQUENCE</scope>
    <source>
        <strain evidence="9">GM15</strain>
        <tissue evidence="9">Leaf</tissue>
    </source>
</reference>
<organism evidence="9 10">
    <name type="scientific">Populus tomentosa</name>
    <name type="common">Chinese white poplar</name>
    <dbReference type="NCBI Taxonomy" id="118781"/>
    <lineage>
        <taxon>Eukaryota</taxon>
        <taxon>Viridiplantae</taxon>
        <taxon>Streptophyta</taxon>
        <taxon>Embryophyta</taxon>
        <taxon>Tracheophyta</taxon>
        <taxon>Spermatophyta</taxon>
        <taxon>Magnoliopsida</taxon>
        <taxon>eudicotyledons</taxon>
        <taxon>Gunneridae</taxon>
        <taxon>Pentapetalae</taxon>
        <taxon>rosids</taxon>
        <taxon>fabids</taxon>
        <taxon>Malpighiales</taxon>
        <taxon>Salicaceae</taxon>
        <taxon>Saliceae</taxon>
        <taxon>Populus</taxon>
    </lineage>
</organism>
<comment type="caution">
    <text evidence="9">The sequence shown here is derived from an EMBL/GenBank/DDBJ whole genome shotgun (WGS) entry which is preliminary data.</text>
</comment>
<dbReference type="GO" id="GO:0030170">
    <property type="term" value="F:pyridoxal phosphate binding"/>
    <property type="evidence" value="ECO:0007669"/>
    <property type="project" value="InterPro"/>
</dbReference>
<dbReference type="GO" id="GO:0005516">
    <property type="term" value="F:calmodulin binding"/>
    <property type="evidence" value="ECO:0007669"/>
    <property type="project" value="UniProtKB-KW"/>
</dbReference>
<dbReference type="OrthoDB" id="5152799at2759"/>
<evidence type="ECO:0000256" key="3">
    <source>
        <dbReference type="ARBA" id="ARBA00012421"/>
    </source>
</evidence>
<dbReference type="GO" id="GO:0004351">
    <property type="term" value="F:glutamate decarboxylase activity"/>
    <property type="evidence" value="ECO:0007669"/>
    <property type="project" value="UniProtKB-EC"/>
</dbReference>
<evidence type="ECO:0000256" key="7">
    <source>
        <dbReference type="ARBA" id="ARBA00048868"/>
    </source>
</evidence>
<dbReference type="FunFam" id="3.40.640.10:FF:000017">
    <property type="entry name" value="Glutamate decarboxylase"/>
    <property type="match status" value="1"/>
</dbReference>
<proteinExistence type="inferred from homology"/>
<dbReference type="PANTHER" id="PTHR43321">
    <property type="entry name" value="GLUTAMATE DECARBOXYLASE"/>
    <property type="match status" value="1"/>
</dbReference>
<dbReference type="EMBL" id="JAAWWB010000024">
    <property type="protein sequence ID" value="KAG6752811.1"/>
    <property type="molecule type" value="Genomic_DNA"/>
</dbReference>
<dbReference type="NCBIfam" id="TIGR01788">
    <property type="entry name" value="Glu-decarb-GAD"/>
    <property type="match status" value="1"/>
</dbReference>
<keyword evidence="4" id="KW-0112">Calmodulin-binding</keyword>
<gene>
    <name evidence="9" type="ORF">POTOM_042849</name>
</gene>
<feature type="modified residue" description="N6-(pyridoxal phosphate)lysine" evidence="8">
    <location>
        <position position="297"/>
    </location>
</feature>
<sequence>MVISAAATDSDENLYSTFASRYVRTALPRFKMPENSMPKDAAYQVINDELMLDGNPRLNLASFVTTWMEPECNDLIMASINKNYVDMDEYPVTTELQNRCVNIIAHLFNAPVGEKETAVGVGTVGSSEAIMLAGLAFKRNWQNRRKAEGKPYDKPNIVTGANVQHVAKCIAAASLAHGAALVSNVCWEKFARYFEVELKEVKLTEGYYVMDPVKAVEMVDENTICVAAILGSTLTGEFEDVKLLNDLLSKKNEETGWNTPIHVDAASGGFVAPFIWPDLEWDFRLPLVKSINVSGHKYGLVYAGVGWVVWRTKEDLPDELIFHINYLGSDQPTFTLNFSKGSSQIIAQYYQFIRLGFEGYKRVMENCLENARVLREGLEKTGRFDIVSKDKGVPLVAFSLKDSSKHTVFEIAESLRRFGWIIPAYTMPANAQHIAVLRVVVREDFNRSLAERLVSHIEQVLKETDSLPSRVAVQASHIVTVDETQDNRDGKKTVKKSSREIQEEVTLYWRRLASEKITGAC</sequence>
<evidence type="ECO:0000313" key="10">
    <source>
        <dbReference type="Proteomes" id="UP000886885"/>
    </source>
</evidence>
<dbReference type="GO" id="GO:0005829">
    <property type="term" value="C:cytosol"/>
    <property type="evidence" value="ECO:0007669"/>
    <property type="project" value="TreeGrafter"/>
</dbReference>
<dbReference type="PANTHER" id="PTHR43321:SF22">
    <property type="entry name" value="GLUTAMATE DECARBOXYLASE 5"/>
    <property type="match status" value="1"/>
</dbReference>
<dbReference type="Proteomes" id="UP000886885">
    <property type="component" value="Chromosome 12D"/>
</dbReference>
<comment type="catalytic activity">
    <reaction evidence="7">
        <text>L-glutamate + H(+) = 4-aminobutanoate + CO2</text>
        <dbReference type="Rhea" id="RHEA:17785"/>
        <dbReference type="ChEBI" id="CHEBI:15378"/>
        <dbReference type="ChEBI" id="CHEBI:16526"/>
        <dbReference type="ChEBI" id="CHEBI:29985"/>
        <dbReference type="ChEBI" id="CHEBI:59888"/>
        <dbReference type="EC" id="4.1.1.15"/>
    </reaction>
</comment>
<dbReference type="AlphaFoldDB" id="A0A8X8C8I9"/>
<evidence type="ECO:0000256" key="2">
    <source>
        <dbReference type="ARBA" id="ARBA00009533"/>
    </source>
</evidence>
<dbReference type="GO" id="GO:0006538">
    <property type="term" value="P:L-glutamate catabolic process"/>
    <property type="evidence" value="ECO:0007669"/>
    <property type="project" value="TreeGrafter"/>
</dbReference>
<comment type="similarity">
    <text evidence="2">Belongs to the group II decarboxylase family.</text>
</comment>
<protein>
    <recommendedName>
        <fullName evidence="3">glutamate decarboxylase</fullName>
        <ecNumber evidence="3">4.1.1.15</ecNumber>
    </recommendedName>
</protein>
<evidence type="ECO:0000256" key="5">
    <source>
        <dbReference type="ARBA" id="ARBA00022898"/>
    </source>
</evidence>
<comment type="cofactor">
    <cofactor evidence="1 8">
        <name>pyridoxal 5'-phosphate</name>
        <dbReference type="ChEBI" id="CHEBI:597326"/>
    </cofactor>
</comment>
<dbReference type="InterPro" id="IPR010107">
    <property type="entry name" value="Glutamate_decarboxylase"/>
</dbReference>
<keyword evidence="5 8" id="KW-0663">Pyridoxal phosphate</keyword>
<keyword evidence="6" id="KW-0456">Lyase</keyword>
<dbReference type="FunFam" id="4.10.280.50:FF:000002">
    <property type="entry name" value="Glutamate decarboxylase"/>
    <property type="match status" value="1"/>
</dbReference>
<dbReference type="Pfam" id="PF00282">
    <property type="entry name" value="Pyridoxal_deC"/>
    <property type="match status" value="2"/>
</dbReference>
<evidence type="ECO:0000256" key="6">
    <source>
        <dbReference type="ARBA" id="ARBA00023239"/>
    </source>
</evidence>
<keyword evidence="10" id="KW-1185">Reference proteome</keyword>
<evidence type="ECO:0000256" key="8">
    <source>
        <dbReference type="PIRSR" id="PIRSR602129-50"/>
    </source>
</evidence>
<dbReference type="EC" id="4.1.1.15" evidence="3"/>
<accession>A0A8X8C8I9</accession>